<organism evidence="2 3">
    <name type="scientific">Datura stramonium</name>
    <name type="common">Jimsonweed</name>
    <name type="synonym">Common thornapple</name>
    <dbReference type="NCBI Taxonomy" id="4076"/>
    <lineage>
        <taxon>Eukaryota</taxon>
        <taxon>Viridiplantae</taxon>
        <taxon>Streptophyta</taxon>
        <taxon>Embryophyta</taxon>
        <taxon>Tracheophyta</taxon>
        <taxon>Spermatophyta</taxon>
        <taxon>Magnoliopsida</taxon>
        <taxon>eudicotyledons</taxon>
        <taxon>Gunneridae</taxon>
        <taxon>Pentapetalae</taxon>
        <taxon>asterids</taxon>
        <taxon>lamiids</taxon>
        <taxon>Solanales</taxon>
        <taxon>Solanaceae</taxon>
        <taxon>Solanoideae</taxon>
        <taxon>Datureae</taxon>
        <taxon>Datura</taxon>
    </lineage>
</organism>
<feature type="compositionally biased region" description="Low complexity" evidence="1">
    <location>
        <begin position="167"/>
        <end position="177"/>
    </location>
</feature>
<name>A0ABS8UST8_DATST</name>
<keyword evidence="3" id="KW-1185">Reference proteome</keyword>
<evidence type="ECO:0000256" key="1">
    <source>
        <dbReference type="SAM" id="MobiDB-lite"/>
    </source>
</evidence>
<sequence>MWTNRLISERNKATVSNQESLSMIGTRTQHVKIMGISWIPSSARVEASNPWLEIVATSIYEKDRERREGNGFWLFAVAIGWMGSGRHEDDCYFHGETGEGKVRREAAIEEMRATGGVLLLFWWVWWSTGRKSGEGDKWRGRSAGRVCGGGDGLGKERRRRGRRRRGVGSTVGSGVVSPEGRKVQMERGREGGGRC</sequence>
<gene>
    <name evidence="2" type="ORF">HAX54_020278</name>
</gene>
<dbReference type="EMBL" id="JACEIK010002449">
    <property type="protein sequence ID" value="MCD9561272.1"/>
    <property type="molecule type" value="Genomic_DNA"/>
</dbReference>
<evidence type="ECO:0000313" key="2">
    <source>
        <dbReference type="EMBL" id="MCD9561272.1"/>
    </source>
</evidence>
<reference evidence="2 3" key="1">
    <citation type="journal article" date="2021" name="BMC Genomics">
        <title>Datura genome reveals duplications of psychoactive alkaloid biosynthetic genes and high mutation rate following tissue culture.</title>
        <authorList>
            <person name="Rajewski A."/>
            <person name="Carter-House D."/>
            <person name="Stajich J."/>
            <person name="Litt A."/>
        </authorList>
    </citation>
    <scope>NUCLEOTIDE SEQUENCE [LARGE SCALE GENOMIC DNA]</scope>
    <source>
        <strain evidence="2">AR-01</strain>
    </source>
</reference>
<proteinExistence type="predicted"/>
<feature type="compositionally biased region" description="Basic and acidic residues" evidence="1">
    <location>
        <begin position="179"/>
        <end position="195"/>
    </location>
</feature>
<feature type="region of interest" description="Disordered" evidence="1">
    <location>
        <begin position="149"/>
        <end position="195"/>
    </location>
</feature>
<protein>
    <submittedName>
        <fullName evidence="2">Uncharacterized protein</fullName>
    </submittedName>
</protein>
<accession>A0ABS8UST8</accession>
<feature type="compositionally biased region" description="Basic residues" evidence="1">
    <location>
        <begin position="156"/>
        <end position="166"/>
    </location>
</feature>
<evidence type="ECO:0000313" key="3">
    <source>
        <dbReference type="Proteomes" id="UP000823775"/>
    </source>
</evidence>
<comment type="caution">
    <text evidence="2">The sequence shown here is derived from an EMBL/GenBank/DDBJ whole genome shotgun (WGS) entry which is preliminary data.</text>
</comment>
<dbReference type="Proteomes" id="UP000823775">
    <property type="component" value="Unassembled WGS sequence"/>
</dbReference>